<proteinExistence type="predicted"/>
<feature type="chain" id="PRO_5015554749" evidence="3">
    <location>
        <begin position="19"/>
        <end position="298"/>
    </location>
</feature>
<feature type="compositionally biased region" description="Low complexity" evidence="1">
    <location>
        <begin position="123"/>
        <end position="138"/>
    </location>
</feature>
<feature type="region of interest" description="Disordered" evidence="1">
    <location>
        <begin position="111"/>
        <end position="138"/>
    </location>
</feature>
<dbReference type="RefSeq" id="XP_024718297.1">
    <property type="nucleotide sequence ID" value="XM_024867682.1"/>
</dbReference>
<feature type="compositionally biased region" description="Polar residues" evidence="1">
    <location>
        <begin position="273"/>
        <end position="282"/>
    </location>
</feature>
<evidence type="ECO:0000256" key="2">
    <source>
        <dbReference type="SAM" id="Phobius"/>
    </source>
</evidence>
<accession>A0A2T3AUD9</accession>
<evidence type="ECO:0000313" key="5">
    <source>
        <dbReference type="Proteomes" id="UP000241818"/>
    </source>
</evidence>
<feature type="compositionally biased region" description="Polar residues" evidence="1">
    <location>
        <begin position="45"/>
        <end position="65"/>
    </location>
</feature>
<sequence length="298" mass="32464">MKPSSPLSLFIFLHLTCAVPIPITFPPDCQSLWCQSILSSRPQLANRPTQFSNPHFPSHQLSAASEATDRHLDKEEFNNTPMTPPLSSEPSQSLSADHPLVSSYLQSLANPALKNPSEPHPSSPSSAPAAQAAKPTSALPHLRKIDAIRYWALPLRLSKVNGEKESITRGRLLQPGTKCSGGMGEIMTVHARLRQPTLVAKEYSDFIVVGIVVLFLVAVVAMEAWEKFNSLRATSSTPKFQRGEIYLEDDDEALYIVEKPITLQSPPLPESKPPTSQETPATQPAVEDFAGNNASGKV</sequence>
<reference evidence="4 5" key="1">
    <citation type="journal article" date="2018" name="New Phytol.">
        <title>Comparative genomics and transcriptomics depict ericoid mycorrhizal fungi as versatile saprotrophs and plant mutualists.</title>
        <authorList>
            <person name="Martino E."/>
            <person name="Morin E."/>
            <person name="Grelet G.A."/>
            <person name="Kuo A."/>
            <person name="Kohler A."/>
            <person name="Daghino S."/>
            <person name="Barry K.W."/>
            <person name="Cichocki N."/>
            <person name="Clum A."/>
            <person name="Dockter R.B."/>
            <person name="Hainaut M."/>
            <person name="Kuo R.C."/>
            <person name="LaButti K."/>
            <person name="Lindahl B.D."/>
            <person name="Lindquist E.A."/>
            <person name="Lipzen A."/>
            <person name="Khouja H.R."/>
            <person name="Magnuson J."/>
            <person name="Murat C."/>
            <person name="Ohm R.A."/>
            <person name="Singer S.W."/>
            <person name="Spatafora J.W."/>
            <person name="Wang M."/>
            <person name="Veneault-Fourrey C."/>
            <person name="Henrissat B."/>
            <person name="Grigoriev I.V."/>
            <person name="Martin F.M."/>
            <person name="Perotto S."/>
        </authorList>
    </citation>
    <scope>NUCLEOTIDE SEQUENCE [LARGE SCALE GENOMIC DNA]</scope>
    <source>
        <strain evidence="4 5">ATCC 22711</strain>
    </source>
</reference>
<gene>
    <name evidence="4" type="ORF">M430DRAFT_44247</name>
</gene>
<feature type="compositionally biased region" description="Low complexity" evidence="1">
    <location>
        <begin position="85"/>
        <end position="95"/>
    </location>
</feature>
<dbReference type="InParanoid" id="A0A2T3AUD9"/>
<organism evidence="4 5">
    <name type="scientific">Amorphotheca resinae ATCC 22711</name>
    <dbReference type="NCBI Taxonomy" id="857342"/>
    <lineage>
        <taxon>Eukaryota</taxon>
        <taxon>Fungi</taxon>
        <taxon>Dikarya</taxon>
        <taxon>Ascomycota</taxon>
        <taxon>Pezizomycotina</taxon>
        <taxon>Leotiomycetes</taxon>
        <taxon>Helotiales</taxon>
        <taxon>Amorphothecaceae</taxon>
        <taxon>Amorphotheca</taxon>
    </lineage>
</organism>
<feature type="signal peptide" evidence="3">
    <location>
        <begin position="1"/>
        <end position="18"/>
    </location>
</feature>
<dbReference type="Proteomes" id="UP000241818">
    <property type="component" value="Unassembled WGS sequence"/>
</dbReference>
<dbReference type="OrthoDB" id="3562979at2759"/>
<evidence type="ECO:0000256" key="3">
    <source>
        <dbReference type="SAM" id="SignalP"/>
    </source>
</evidence>
<keyword evidence="2" id="KW-0812">Transmembrane</keyword>
<keyword evidence="5" id="KW-1185">Reference proteome</keyword>
<feature type="region of interest" description="Disordered" evidence="1">
    <location>
        <begin position="45"/>
        <end position="96"/>
    </location>
</feature>
<keyword evidence="3" id="KW-0732">Signal</keyword>
<dbReference type="AlphaFoldDB" id="A0A2T3AUD9"/>
<feature type="compositionally biased region" description="Basic and acidic residues" evidence="1">
    <location>
        <begin position="67"/>
        <end position="77"/>
    </location>
</feature>
<protein>
    <submittedName>
        <fullName evidence="4">Uncharacterized protein</fullName>
    </submittedName>
</protein>
<keyword evidence="2" id="KW-1133">Transmembrane helix</keyword>
<dbReference type="GeneID" id="36575763"/>
<keyword evidence="2" id="KW-0472">Membrane</keyword>
<evidence type="ECO:0000313" key="4">
    <source>
        <dbReference type="EMBL" id="PSS12299.1"/>
    </source>
</evidence>
<dbReference type="EMBL" id="KZ679015">
    <property type="protein sequence ID" value="PSS12299.1"/>
    <property type="molecule type" value="Genomic_DNA"/>
</dbReference>
<feature type="region of interest" description="Disordered" evidence="1">
    <location>
        <begin position="262"/>
        <end position="298"/>
    </location>
</feature>
<evidence type="ECO:0000256" key="1">
    <source>
        <dbReference type="SAM" id="MobiDB-lite"/>
    </source>
</evidence>
<feature type="transmembrane region" description="Helical" evidence="2">
    <location>
        <begin position="206"/>
        <end position="225"/>
    </location>
</feature>
<name>A0A2T3AUD9_AMORE</name>